<dbReference type="Proteomes" id="UP000254927">
    <property type="component" value="Unassembled WGS sequence"/>
</dbReference>
<reference evidence="2 3" key="1">
    <citation type="submission" date="2018-06" db="EMBL/GenBank/DDBJ databases">
        <authorList>
            <consortium name="Pathogen Informatics"/>
            <person name="Doyle S."/>
        </authorList>
    </citation>
    <scope>NUCLEOTIDE SEQUENCE [LARGE SCALE GENOMIC DNA]</scope>
    <source>
        <strain evidence="2 3">NCTC10660</strain>
    </source>
</reference>
<proteinExistence type="predicted"/>
<dbReference type="InterPro" id="IPR029044">
    <property type="entry name" value="Nucleotide-diphossugar_trans"/>
</dbReference>
<dbReference type="GO" id="GO:0016757">
    <property type="term" value="F:glycosyltransferase activity"/>
    <property type="evidence" value="ECO:0007669"/>
    <property type="project" value="UniProtKB-KW"/>
</dbReference>
<keyword evidence="2" id="KW-0808">Transferase</keyword>
<dbReference type="AlphaFoldDB" id="A0A378TUH4"/>
<feature type="domain" description="Glycosyltransferase 2-like" evidence="1">
    <location>
        <begin position="9"/>
        <end position="141"/>
    </location>
</feature>
<keyword evidence="2" id="KW-0328">Glycosyltransferase</keyword>
<evidence type="ECO:0000259" key="1">
    <source>
        <dbReference type="Pfam" id="PF00535"/>
    </source>
</evidence>
<sequence>MNTQNPLVSVIIPCFNTAKYLPETLDSLFAQTLQDFEVIAVDDGSTDNTLDVLNRYKEKHANLTVISQKNSYCIIARMNAIRRATGKYLVCLDSDDKLHPDYLKKCVSVAEQDESISIVYSDVQLFGRKNQLWQPQFKMTDFLLNNGIYITALIRKSHFDKVGGFDTDLGMYEDWDLFISIIKDGGIPYKIPEALFFYRQREDSSSVCNTATKQKKSDNMLKIYNKHYSLYKENGLFFHDMMESFIKDRERKVRHYNMPLRKLYYRIFKPHRYALLYPVD</sequence>
<dbReference type="EC" id="2.4.1.-" evidence="2"/>
<dbReference type="PANTHER" id="PTHR43685">
    <property type="entry name" value="GLYCOSYLTRANSFERASE"/>
    <property type="match status" value="1"/>
</dbReference>
<protein>
    <submittedName>
        <fullName evidence="2">Lacto-N-neotetraose biosynthesis glycosyl transferase</fullName>
        <ecNumber evidence="2">2.4.1.-</ecNumber>
    </submittedName>
</protein>
<evidence type="ECO:0000313" key="3">
    <source>
        <dbReference type="Proteomes" id="UP000254927"/>
    </source>
</evidence>
<dbReference type="EMBL" id="UGQW01000001">
    <property type="protein sequence ID" value="STZ66628.1"/>
    <property type="molecule type" value="Genomic_DNA"/>
</dbReference>
<accession>A0A378TUH4</accession>
<dbReference type="Gene3D" id="3.90.550.10">
    <property type="entry name" value="Spore Coat Polysaccharide Biosynthesis Protein SpsA, Chain A"/>
    <property type="match status" value="1"/>
</dbReference>
<dbReference type="Pfam" id="PF00535">
    <property type="entry name" value="Glycos_transf_2"/>
    <property type="match status" value="1"/>
</dbReference>
<gene>
    <name evidence="2" type="primary">lgtA</name>
    <name evidence="2" type="ORF">NCTC10660_00079</name>
</gene>
<evidence type="ECO:0000313" key="2">
    <source>
        <dbReference type="EMBL" id="STZ66628.1"/>
    </source>
</evidence>
<dbReference type="RefSeq" id="WP_074896642.1">
    <property type="nucleotide sequence ID" value="NZ_CP031252.1"/>
</dbReference>
<organism evidence="2 3">
    <name type="scientific">Neisseria elongata</name>
    <dbReference type="NCBI Taxonomy" id="495"/>
    <lineage>
        <taxon>Bacteria</taxon>
        <taxon>Pseudomonadati</taxon>
        <taxon>Pseudomonadota</taxon>
        <taxon>Betaproteobacteria</taxon>
        <taxon>Neisseriales</taxon>
        <taxon>Neisseriaceae</taxon>
        <taxon>Neisseria</taxon>
    </lineage>
</organism>
<dbReference type="InterPro" id="IPR050834">
    <property type="entry name" value="Glycosyltransf_2"/>
</dbReference>
<name>A0A378TUH4_NEIEL</name>
<dbReference type="PANTHER" id="PTHR43685:SF2">
    <property type="entry name" value="GLYCOSYLTRANSFERASE 2-LIKE DOMAIN-CONTAINING PROTEIN"/>
    <property type="match status" value="1"/>
</dbReference>
<dbReference type="InterPro" id="IPR001173">
    <property type="entry name" value="Glyco_trans_2-like"/>
</dbReference>
<dbReference type="GeneID" id="93351099"/>
<dbReference type="SUPFAM" id="SSF53448">
    <property type="entry name" value="Nucleotide-diphospho-sugar transferases"/>
    <property type="match status" value="1"/>
</dbReference>